<keyword evidence="1" id="KW-0378">Hydrolase</keyword>
<dbReference type="SMART" id="SM00331">
    <property type="entry name" value="PP2C_SIG"/>
    <property type="match status" value="1"/>
</dbReference>
<dbReference type="SUPFAM" id="SSF52172">
    <property type="entry name" value="CheY-like"/>
    <property type="match status" value="1"/>
</dbReference>
<dbReference type="SMART" id="SM00448">
    <property type="entry name" value="REC"/>
    <property type="match status" value="1"/>
</dbReference>
<dbReference type="SUPFAM" id="SSF81606">
    <property type="entry name" value="PP2C-like"/>
    <property type="match status" value="1"/>
</dbReference>
<sequence length="518" mass="55395">MSGAEQVGSGATILVVDDSAAKRYLLVSWLTRAGYTVVQADSGGAALDRMEREEIDLVVLDVRLGDMSGFEVSERIKADPRHASRPVIHVSAHAVSVSDRAQGLTRGADAYLVEPIEPDELIATTQAALRYYRARSRAELLAARLASLAETTLAVNAAPSFTPLLTSAAHGASRIFGTGALVAGQDADGRGWAALVGEPGGPVTVRQWPVDLRAVPVGVGMHAKPSADWPVPVRPGEQVCVATARLRVDRPAVQVAVPESALTTESAVLSQLVQAVATAVEAQRSYDEEHRIAVTLQRSLLPRRLPTVPGLDLAVCYEPASAQTEVGGDFYELAMIDGRLVAAIGDVAGHSLHAATVMAELRHAIRAYAVERHPPGAILDRVDELLRTLLPAEFATLCLLTLEPATGRIRLASAGHLPPLVVTADSTEYVEHRAPLLGVRANRPDDLEFVLPRGATLVLYTDGLVERRDVDLDRRLDDLAGTAATVEQDLDAFCRRLLAELNPTEITDDIAVVALRRH</sequence>
<evidence type="ECO:0000259" key="3">
    <source>
        <dbReference type="PROSITE" id="PS50110"/>
    </source>
</evidence>
<feature type="modified residue" description="4-aspartylphosphate" evidence="2">
    <location>
        <position position="61"/>
    </location>
</feature>
<evidence type="ECO:0000313" key="4">
    <source>
        <dbReference type="EMBL" id="GIG92054.1"/>
    </source>
</evidence>
<dbReference type="PANTHER" id="PTHR43156">
    <property type="entry name" value="STAGE II SPORULATION PROTEIN E-RELATED"/>
    <property type="match status" value="1"/>
</dbReference>
<dbReference type="InterPro" id="IPR001932">
    <property type="entry name" value="PPM-type_phosphatase-like_dom"/>
</dbReference>
<organism evidence="4 5">
    <name type="scientific">Plantactinospora endophytica</name>
    <dbReference type="NCBI Taxonomy" id="673535"/>
    <lineage>
        <taxon>Bacteria</taxon>
        <taxon>Bacillati</taxon>
        <taxon>Actinomycetota</taxon>
        <taxon>Actinomycetes</taxon>
        <taxon>Micromonosporales</taxon>
        <taxon>Micromonosporaceae</taxon>
        <taxon>Plantactinospora</taxon>
    </lineage>
</organism>
<accession>A0ABQ4EBH3</accession>
<dbReference type="InterPro" id="IPR001789">
    <property type="entry name" value="Sig_transdc_resp-reg_receiver"/>
</dbReference>
<comment type="caution">
    <text evidence="4">The sequence shown here is derived from an EMBL/GenBank/DDBJ whole genome shotgun (WGS) entry which is preliminary data.</text>
</comment>
<dbReference type="EMBL" id="BONW01000041">
    <property type="protein sequence ID" value="GIG92054.1"/>
    <property type="molecule type" value="Genomic_DNA"/>
</dbReference>
<feature type="domain" description="Response regulatory" evidence="3">
    <location>
        <begin position="12"/>
        <end position="129"/>
    </location>
</feature>
<name>A0ABQ4EBH3_9ACTN</name>
<dbReference type="RefSeq" id="WP_203870400.1">
    <property type="nucleotide sequence ID" value="NZ_BONW01000041.1"/>
</dbReference>
<dbReference type="Gene3D" id="3.40.50.2300">
    <property type="match status" value="1"/>
</dbReference>
<dbReference type="Gene3D" id="3.60.40.10">
    <property type="entry name" value="PPM-type phosphatase domain"/>
    <property type="match status" value="1"/>
</dbReference>
<dbReference type="InterPro" id="IPR052016">
    <property type="entry name" value="Bact_Sigma-Reg"/>
</dbReference>
<dbReference type="Pfam" id="PF07228">
    <property type="entry name" value="SpoIIE"/>
    <property type="match status" value="1"/>
</dbReference>
<reference evidence="4 5" key="1">
    <citation type="submission" date="2021-01" db="EMBL/GenBank/DDBJ databases">
        <title>Whole genome shotgun sequence of Plantactinospora endophytica NBRC 110450.</title>
        <authorList>
            <person name="Komaki H."/>
            <person name="Tamura T."/>
        </authorList>
    </citation>
    <scope>NUCLEOTIDE SEQUENCE [LARGE SCALE GENOMIC DNA]</scope>
    <source>
        <strain evidence="4 5">NBRC 110450</strain>
    </source>
</reference>
<dbReference type="InterPro" id="IPR011006">
    <property type="entry name" value="CheY-like_superfamily"/>
</dbReference>
<keyword evidence="5" id="KW-1185">Reference proteome</keyword>
<proteinExistence type="predicted"/>
<evidence type="ECO:0000313" key="5">
    <source>
        <dbReference type="Proteomes" id="UP000646749"/>
    </source>
</evidence>
<evidence type="ECO:0000256" key="1">
    <source>
        <dbReference type="ARBA" id="ARBA00022801"/>
    </source>
</evidence>
<evidence type="ECO:0000256" key="2">
    <source>
        <dbReference type="PROSITE-ProRule" id="PRU00169"/>
    </source>
</evidence>
<dbReference type="InterPro" id="IPR036457">
    <property type="entry name" value="PPM-type-like_dom_sf"/>
</dbReference>
<dbReference type="PROSITE" id="PS50110">
    <property type="entry name" value="RESPONSE_REGULATORY"/>
    <property type="match status" value="1"/>
</dbReference>
<protein>
    <recommendedName>
        <fullName evidence="3">Response regulatory domain-containing protein</fullName>
    </recommendedName>
</protein>
<dbReference type="Proteomes" id="UP000646749">
    <property type="component" value="Unassembled WGS sequence"/>
</dbReference>
<gene>
    <name evidence="4" type="ORF">Pen02_69900</name>
</gene>
<dbReference type="PANTHER" id="PTHR43156:SF2">
    <property type="entry name" value="STAGE II SPORULATION PROTEIN E"/>
    <property type="match status" value="1"/>
</dbReference>
<dbReference type="Pfam" id="PF00072">
    <property type="entry name" value="Response_reg"/>
    <property type="match status" value="1"/>
</dbReference>
<keyword evidence="2" id="KW-0597">Phosphoprotein</keyword>